<keyword evidence="6" id="KW-1185">Reference proteome</keyword>
<organism evidence="5 6">
    <name type="scientific">Mycolicibacillus koreensis</name>
    <dbReference type="NCBI Taxonomy" id="1069220"/>
    <lineage>
        <taxon>Bacteria</taxon>
        <taxon>Bacillati</taxon>
        <taxon>Actinomycetota</taxon>
        <taxon>Actinomycetes</taxon>
        <taxon>Mycobacteriales</taxon>
        <taxon>Mycobacteriaceae</taxon>
        <taxon>Mycolicibacillus</taxon>
    </lineage>
</organism>
<keyword evidence="3" id="KW-0949">S-adenosyl-L-methionine</keyword>
<accession>A0A7I7SG33</accession>
<keyword evidence="1 5" id="KW-0489">Methyltransferase</keyword>
<evidence type="ECO:0000256" key="1">
    <source>
        <dbReference type="ARBA" id="ARBA00022603"/>
    </source>
</evidence>
<dbReference type="PANTHER" id="PTHR43464">
    <property type="entry name" value="METHYLTRANSFERASE"/>
    <property type="match status" value="1"/>
</dbReference>
<protein>
    <submittedName>
        <fullName evidence="5">SAM-dependent methyltransferase</fullName>
    </submittedName>
</protein>
<dbReference type="PANTHER" id="PTHR43464:SF19">
    <property type="entry name" value="UBIQUINONE BIOSYNTHESIS O-METHYLTRANSFERASE, MITOCHONDRIAL"/>
    <property type="match status" value="1"/>
</dbReference>
<dbReference type="OrthoDB" id="3825914at2"/>
<sequence length="215" mass="22611">MPQARDWDSVYRDATPPPWNLGEPQPELARLIEDGKIRGTVLDAGCGHAEFALATAVAGHSVVGLDISATAIAAATAAAADRGLTTAHFAQADLTDFAGYDGRFDTIVDSGLLHSLPAGKRQGYLASIHRAAATGAVLYILAFAAETFGAERDPDRGGPHGFTDDELRTTVAPLWVVDDLRPATLYSTTPGHQAGTDSSGRGMMAGWLLHAHKPR</sequence>
<dbReference type="InterPro" id="IPR041698">
    <property type="entry name" value="Methyltransf_25"/>
</dbReference>
<evidence type="ECO:0000313" key="6">
    <source>
        <dbReference type="Proteomes" id="UP000193577"/>
    </source>
</evidence>
<dbReference type="Proteomes" id="UP000193577">
    <property type="component" value="Unassembled WGS sequence"/>
</dbReference>
<dbReference type="SUPFAM" id="SSF53335">
    <property type="entry name" value="S-adenosyl-L-methionine-dependent methyltransferases"/>
    <property type="match status" value="1"/>
</dbReference>
<gene>
    <name evidence="5" type="ORF">B8W67_14535</name>
</gene>
<dbReference type="CDD" id="cd02440">
    <property type="entry name" value="AdoMet_MTases"/>
    <property type="match status" value="1"/>
</dbReference>
<dbReference type="AlphaFoldDB" id="A0A7I7SG33"/>
<dbReference type="Gene3D" id="3.40.50.150">
    <property type="entry name" value="Vaccinia Virus protein VP39"/>
    <property type="match status" value="1"/>
</dbReference>
<evidence type="ECO:0000256" key="3">
    <source>
        <dbReference type="ARBA" id="ARBA00022691"/>
    </source>
</evidence>
<reference evidence="5 6" key="1">
    <citation type="submission" date="2017-04" db="EMBL/GenBank/DDBJ databases">
        <title>The new phylogeny of genus Mycobacterium.</title>
        <authorList>
            <person name="Tortoli E."/>
            <person name="Trovato A."/>
            <person name="Cirillo D.M."/>
        </authorList>
    </citation>
    <scope>NUCLEOTIDE SEQUENCE [LARGE SCALE GENOMIC DNA]</scope>
    <source>
        <strain evidence="5 6">KCTC 19819</strain>
    </source>
</reference>
<dbReference type="GO" id="GO:0032259">
    <property type="term" value="P:methylation"/>
    <property type="evidence" value="ECO:0007669"/>
    <property type="project" value="UniProtKB-KW"/>
</dbReference>
<feature type="region of interest" description="Disordered" evidence="4">
    <location>
        <begin position="1"/>
        <end position="22"/>
    </location>
</feature>
<keyword evidence="2" id="KW-0808">Transferase</keyword>
<dbReference type="GO" id="GO:0008168">
    <property type="term" value="F:methyltransferase activity"/>
    <property type="evidence" value="ECO:0007669"/>
    <property type="project" value="UniProtKB-KW"/>
</dbReference>
<dbReference type="EMBL" id="NCXO01000034">
    <property type="protein sequence ID" value="OSC32713.1"/>
    <property type="molecule type" value="Genomic_DNA"/>
</dbReference>
<proteinExistence type="predicted"/>
<evidence type="ECO:0000256" key="2">
    <source>
        <dbReference type="ARBA" id="ARBA00022679"/>
    </source>
</evidence>
<name>A0A7I7SG33_9MYCO</name>
<dbReference type="RefSeq" id="WP_085304689.1">
    <property type="nucleotide sequence ID" value="NZ_AP022594.1"/>
</dbReference>
<comment type="caution">
    <text evidence="5">The sequence shown here is derived from an EMBL/GenBank/DDBJ whole genome shotgun (WGS) entry which is preliminary data.</text>
</comment>
<feature type="compositionally biased region" description="Basic and acidic residues" evidence="4">
    <location>
        <begin position="1"/>
        <end position="11"/>
    </location>
</feature>
<evidence type="ECO:0000256" key="4">
    <source>
        <dbReference type="SAM" id="MobiDB-lite"/>
    </source>
</evidence>
<dbReference type="Pfam" id="PF13649">
    <property type="entry name" value="Methyltransf_25"/>
    <property type="match status" value="1"/>
</dbReference>
<dbReference type="InterPro" id="IPR029063">
    <property type="entry name" value="SAM-dependent_MTases_sf"/>
</dbReference>
<evidence type="ECO:0000313" key="5">
    <source>
        <dbReference type="EMBL" id="OSC32713.1"/>
    </source>
</evidence>